<dbReference type="AlphaFoldDB" id="A0A0U0WET7"/>
<evidence type="ECO:0000313" key="3">
    <source>
        <dbReference type="EMBL" id="CPR13500.1"/>
    </source>
</evidence>
<dbReference type="EMBL" id="CSTD01000007">
    <property type="protein sequence ID" value="CPR13500.1"/>
    <property type="molecule type" value="Genomic_DNA"/>
</dbReference>
<dbReference type="Proteomes" id="UP000198875">
    <property type="component" value="Unassembled WGS sequence"/>
</dbReference>
<feature type="domain" description="DUF732" evidence="2">
    <location>
        <begin position="34"/>
        <end position="112"/>
    </location>
</feature>
<name>A0A0U0WET7_MYCBE</name>
<organism evidence="3 4">
    <name type="scientific">Mycobacterium bohemicum DSM 44277</name>
    <dbReference type="NCBI Taxonomy" id="1236609"/>
    <lineage>
        <taxon>Bacteria</taxon>
        <taxon>Bacillati</taxon>
        <taxon>Actinomycetota</taxon>
        <taxon>Actinomycetes</taxon>
        <taxon>Mycobacteriales</taxon>
        <taxon>Mycobacteriaceae</taxon>
        <taxon>Mycobacterium</taxon>
    </lineage>
</organism>
<evidence type="ECO:0000259" key="2">
    <source>
        <dbReference type="Pfam" id="PF05305"/>
    </source>
</evidence>
<evidence type="ECO:0000256" key="1">
    <source>
        <dbReference type="SAM" id="SignalP"/>
    </source>
</evidence>
<reference evidence="3 4" key="1">
    <citation type="submission" date="2015-03" db="EMBL/GenBank/DDBJ databases">
        <authorList>
            <person name="Murphy D."/>
        </authorList>
    </citation>
    <scope>NUCLEOTIDE SEQUENCE [LARGE SCALE GENOMIC DNA]</scope>
    <source>
        <strain evidence="3 4">DSM 44277</strain>
    </source>
</reference>
<sequence length="114" mass="11493" precursor="true">MAAPKRLGPLTTTALIGGPLLAAAIAVAGPVHADDVSYLNDLHGIGLHDVGGGDSALLVTGWKICSQLSAGATPQQLADLALQRSDSDLGAKGLSPQQAADLIGYARQDLCPRA</sequence>
<gene>
    <name evidence="3" type="ORF">BN971_04811</name>
</gene>
<dbReference type="OrthoDB" id="4746461at2"/>
<proteinExistence type="predicted"/>
<accession>A0A0U0WET7</accession>
<dbReference type="InterPro" id="IPR007969">
    <property type="entry name" value="DUF732"/>
</dbReference>
<keyword evidence="1" id="KW-0732">Signal</keyword>
<evidence type="ECO:0000313" key="4">
    <source>
        <dbReference type="Proteomes" id="UP000198875"/>
    </source>
</evidence>
<feature type="signal peptide" evidence="1">
    <location>
        <begin position="1"/>
        <end position="33"/>
    </location>
</feature>
<protein>
    <recommendedName>
        <fullName evidence="2">DUF732 domain-containing protein</fullName>
    </recommendedName>
</protein>
<dbReference type="Pfam" id="PF05305">
    <property type="entry name" value="DUF732"/>
    <property type="match status" value="1"/>
</dbReference>
<dbReference type="RefSeq" id="WP_085182880.1">
    <property type="nucleotide sequence ID" value="NZ_CSTD01000007.1"/>
</dbReference>
<feature type="chain" id="PRO_5006703929" description="DUF732 domain-containing protein" evidence="1">
    <location>
        <begin position="34"/>
        <end position="114"/>
    </location>
</feature>